<evidence type="ECO:0000313" key="2">
    <source>
        <dbReference type="EMBL" id="KAG0521516.1"/>
    </source>
</evidence>
<dbReference type="AlphaFoldDB" id="A0A921U8C1"/>
<accession>A0A921U8C1</accession>
<gene>
    <name evidence="2" type="ORF">BDA96_08G167500</name>
</gene>
<name>A0A921U8C1_SORBI</name>
<dbReference type="EMBL" id="CM027687">
    <property type="protein sequence ID" value="KAG0521516.1"/>
    <property type="molecule type" value="Genomic_DNA"/>
</dbReference>
<dbReference type="Proteomes" id="UP000807115">
    <property type="component" value="Chromosome 8"/>
</dbReference>
<reference evidence="2" key="2">
    <citation type="submission" date="2020-10" db="EMBL/GenBank/DDBJ databases">
        <authorList>
            <person name="Cooper E.A."/>
            <person name="Brenton Z.W."/>
            <person name="Flinn B.S."/>
            <person name="Jenkins J."/>
            <person name="Shu S."/>
            <person name="Flowers D."/>
            <person name="Luo F."/>
            <person name="Wang Y."/>
            <person name="Xia P."/>
            <person name="Barry K."/>
            <person name="Daum C."/>
            <person name="Lipzen A."/>
            <person name="Yoshinaga Y."/>
            <person name="Schmutz J."/>
            <person name="Saski C."/>
            <person name="Vermerris W."/>
            <person name="Kresovich S."/>
        </authorList>
    </citation>
    <scope>NUCLEOTIDE SEQUENCE</scope>
</reference>
<reference evidence="2" key="1">
    <citation type="journal article" date="2019" name="BMC Genomics">
        <title>A new reference genome for Sorghum bicolor reveals high levels of sequence similarity between sweet and grain genotypes: implications for the genetics of sugar metabolism.</title>
        <authorList>
            <person name="Cooper E.A."/>
            <person name="Brenton Z.W."/>
            <person name="Flinn B.S."/>
            <person name="Jenkins J."/>
            <person name="Shu S."/>
            <person name="Flowers D."/>
            <person name="Luo F."/>
            <person name="Wang Y."/>
            <person name="Xia P."/>
            <person name="Barry K."/>
            <person name="Daum C."/>
            <person name="Lipzen A."/>
            <person name="Yoshinaga Y."/>
            <person name="Schmutz J."/>
            <person name="Saski C."/>
            <person name="Vermerris W."/>
            <person name="Kresovich S."/>
        </authorList>
    </citation>
    <scope>NUCLEOTIDE SEQUENCE</scope>
</reference>
<evidence type="ECO:0000256" key="1">
    <source>
        <dbReference type="SAM" id="MobiDB-lite"/>
    </source>
</evidence>
<feature type="compositionally biased region" description="Low complexity" evidence="1">
    <location>
        <begin position="32"/>
        <end position="41"/>
    </location>
</feature>
<protein>
    <submittedName>
        <fullName evidence="2">Uncharacterized protein</fullName>
    </submittedName>
</protein>
<comment type="caution">
    <text evidence="2">The sequence shown here is derived from an EMBL/GenBank/DDBJ whole genome shotgun (WGS) entry which is preliminary data.</text>
</comment>
<evidence type="ECO:0000313" key="3">
    <source>
        <dbReference type="Proteomes" id="UP000807115"/>
    </source>
</evidence>
<organism evidence="2 3">
    <name type="scientific">Sorghum bicolor</name>
    <name type="common">Sorghum</name>
    <name type="synonym">Sorghum vulgare</name>
    <dbReference type="NCBI Taxonomy" id="4558"/>
    <lineage>
        <taxon>Eukaryota</taxon>
        <taxon>Viridiplantae</taxon>
        <taxon>Streptophyta</taxon>
        <taxon>Embryophyta</taxon>
        <taxon>Tracheophyta</taxon>
        <taxon>Spermatophyta</taxon>
        <taxon>Magnoliopsida</taxon>
        <taxon>Liliopsida</taxon>
        <taxon>Poales</taxon>
        <taxon>Poaceae</taxon>
        <taxon>PACMAD clade</taxon>
        <taxon>Panicoideae</taxon>
        <taxon>Andropogonodae</taxon>
        <taxon>Andropogoneae</taxon>
        <taxon>Sorghinae</taxon>
        <taxon>Sorghum</taxon>
    </lineage>
</organism>
<sequence length="90" mass="9443">MAVGLSAGDNDVGSRSGGGNGYPSRWRRRLLPAVATPGSAAAPPPGDGVPQMETPRLFNEIFPYEQSDLSWVPDGMDPSSCYRLAVHVGA</sequence>
<feature type="region of interest" description="Disordered" evidence="1">
    <location>
        <begin position="1"/>
        <end position="53"/>
    </location>
</feature>
<proteinExistence type="predicted"/>